<proteinExistence type="predicted"/>
<sequence length="647" mass="71042">MAVNFITSPNIQSIFDSQEPRKAGLGKRTIILGYERCFHDDWIAAAAAELADPKVSDALDAAEIAALARAAGHRIGSPIAGIGDLVDALRRIVAARWDELAIPLARALVGNASHGREIGTCLPDLVHSPALIEGMIDLLEDKETLHLSLVLDRDALRIASLDQVRRLLPLTPGQFEKDLRLTFLGAMARTLGWTPWIKLQTILLELPNLAGDNFSEEPNDPNASHGDFALALRKEAWARIVDDEPVRAIAQLICDLDGALAYASPGVRGVYVDRLRVALGDDRALRHAAIEALLDRPRQRQEELGLFAATALTQADDESFIADLTRHPQRELGYRAAMVQTAVFGRDEAGPLWPRPTITGLAEGLFQIRLAASSQEPARTWLGDRLLEQMIEHTSASEEEKFARDYPDFSESDEEEGLLRLFFAQLAHQFSQLDQALLATARAIRSAHRTRISLAYRSISKSEEGKHGISRTGDEADAAERFSADLCLIVDPYLDGRALGKRATLIQAKRLHRRDASAPEKGFAASYRLKPNQIRDLLAQTSSSFFLFQGPGSTGRAIPMLPTQLVSDLAYHQAATAGQIDQAMVGRASQPFSQWLTYDVLALRTGDPFEQLVAKVEGAPGRRPRPLARFGTVEIEVRVGDPLKEAE</sequence>
<name>A0A7W6A0K6_9SPHN</name>
<dbReference type="EMBL" id="JACICY010000034">
    <property type="protein sequence ID" value="MBB3862931.1"/>
    <property type="molecule type" value="Genomic_DNA"/>
</dbReference>
<dbReference type="Proteomes" id="UP000562395">
    <property type="component" value="Unassembled WGS sequence"/>
</dbReference>
<accession>A0A7W6A0K6</accession>
<reference evidence="1 2" key="1">
    <citation type="submission" date="2020-08" db="EMBL/GenBank/DDBJ databases">
        <title>Genomic Encyclopedia of Type Strains, Phase IV (KMG-IV): sequencing the most valuable type-strain genomes for metagenomic binning, comparative biology and taxonomic classification.</title>
        <authorList>
            <person name="Goeker M."/>
        </authorList>
    </citation>
    <scope>NUCLEOTIDE SEQUENCE [LARGE SCALE GENOMIC DNA]</scope>
    <source>
        <strain evidence="1 2">DSM 14552</strain>
    </source>
</reference>
<protein>
    <submittedName>
        <fullName evidence="1">Uncharacterized protein</fullName>
    </submittedName>
</protein>
<evidence type="ECO:0000313" key="1">
    <source>
        <dbReference type="EMBL" id="MBB3862931.1"/>
    </source>
</evidence>
<evidence type="ECO:0000313" key="2">
    <source>
        <dbReference type="Proteomes" id="UP000562395"/>
    </source>
</evidence>
<comment type="caution">
    <text evidence="1">The sequence shown here is derived from an EMBL/GenBank/DDBJ whole genome shotgun (WGS) entry which is preliminary data.</text>
</comment>
<dbReference type="RefSeq" id="WP_183615321.1">
    <property type="nucleotide sequence ID" value="NZ_JACICY010000034.1"/>
</dbReference>
<dbReference type="AlphaFoldDB" id="A0A7W6A0K6"/>
<organism evidence="1 2">
    <name type="scientific">Novosphingobium hassiacum</name>
    <dbReference type="NCBI Taxonomy" id="173676"/>
    <lineage>
        <taxon>Bacteria</taxon>
        <taxon>Pseudomonadati</taxon>
        <taxon>Pseudomonadota</taxon>
        <taxon>Alphaproteobacteria</taxon>
        <taxon>Sphingomonadales</taxon>
        <taxon>Sphingomonadaceae</taxon>
        <taxon>Novosphingobium</taxon>
    </lineage>
</organism>
<gene>
    <name evidence="1" type="ORF">GGQ88_004234</name>
</gene>
<keyword evidence="2" id="KW-1185">Reference proteome</keyword>